<feature type="repeat" description="ANK" evidence="5">
    <location>
        <begin position="720"/>
        <end position="752"/>
    </location>
</feature>
<evidence type="ECO:0000256" key="4">
    <source>
        <dbReference type="ARBA" id="ARBA00022833"/>
    </source>
</evidence>
<evidence type="ECO:0000313" key="9">
    <source>
        <dbReference type="Proteomes" id="UP000019376"/>
    </source>
</evidence>
<feature type="repeat" description="ANK" evidence="5">
    <location>
        <begin position="621"/>
        <end position="653"/>
    </location>
</feature>
<feature type="domain" description="NACHT" evidence="7">
    <location>
        <begin position="113"/>
        <end position="268"/>
    </location>
</feature>
<dbReference type="EMBL" id="KB644412">
    <property type="protein sequence ID" value="EPS29815.1"/>
    <property type="molecule type" value="Genomic_DNA"/>
</dbReference>
<dbReference type="Pfam" id="PF24883">
    <property type="entry name" value="NPHP3_N"/>
    <property type="match status" value="1"/>
</dbReference>
<sequence length="1111" mass="123512">MGQPPNLLGSFDNHGDGTQNTNLGDGSQNNNNSSGQQTTISVGTGFVTAYIASNHQDEQFQNQGNIHDTEIIRSLAFPQMRDRRDHIEPWYRNTCRWILEREECRSWREQPRGLLWIAGKPGSGKSTLMAFLHEKLCKSSDASQDLRLEFFFTARGTELQRTPLGMFRSLLVQILKSNATVCDDLRKAYLERCRDFGECDWEWPQVLLEKLLQDAICKLAALQQVTIFVDALDEAGETDARKLVNYFQGLNDAAKKSQARAKICISCRHYPSVAPFGVAEIVVDQHNHEDIATYIRSHLPSDILVTDGRHYEGWKDLMNQLTDQANGVFQWAHIVMPLIRGQIDDGRSPKDIRRWLRNVPADLESVYQYVLVHVIKPENRVQSLQFFQWVGLAERPLAVTEMRYAMAACHVDATRSYVQWQEVDNFITTDERMRRLIKALSGGLAEVVKGHESGDVVQVVHQTVNEFIRATGLALLSRVANPMITCIENCTIILQSQAMLYQSCLFCLATAEMPLANLQNTRDMEEVPSKNGPFLAYATVNLLIHAEKAGNFRSFALEWEVQILERMVGRWVKFYQLFDPVGVACPRNGTTILHMAAAANMTDVAAFAASNNGNVTVVDVRGNTPFHLAARCGHIEVGKIFLKMGAKLDTTCREGETALVNAASRGHVEFVEWLLEEGAAIDTTKGSSGGALQAASLEGKRNIVRILLDAKADVNAQGGRFGTALQAASSEGSTEVVKILLDAKADVNVQAVVNAQGGEYGTALQAASNNASAEVVKMLLDAGADINAQGGQYGTAILAAVHKDFSFQIEILLRAGADPSLLDNLHRSPIHIAAAKGLLPILRQFPALSSAINSQDILSRTPLHLAVLHGHEDFALALLEMNADPLLRDEYGRNILDYAVEYPRLVARLHDFFPGIMQTDQLEQRARVQQSILQISNTMLCSISDPARPFLPLLHQLGHYLLFLGDADNAHSILSLNLDHGKLQIGANEDLICDTCYRDIHGMRIICRLCLGLNFCLSCNHKYPTHGRWNPHRVHDLVVVPYKQPPDLHHAMERLKDLLQHIARQYGGISELPPNTQPDFPTPRGPHPLATPLVFGLLATSLCTWHLLRRN</sequence>
<keyword evidence="5" id="KW-0040">ANK repeat</keyword>
<dbReference type="PANTHER" id="PTHR10039">
    <property type="entry name" value="AMELOGENIN"/>
    <property type="match status" value="1"/>
</dbReference>
<feature type="compositionally biased region" description="Low complexity" evidence="6">
    <location>
        <begin position="20"/>
        <end position="39"/>
    </location>
</feature>
<proteinExistence type="predicted"/>
<evidence type="ECO:0000256" key="2">
    <source>
        <dbReference type="ARBA" id="ARBA00022737"/>
    </source>
</evidence>
<dbReference type="InterPro" id="IPR000433">
    <property type="entry name" value="Znf_ZZ"/>
</dbReference>
<dbReference type="InterPro" id="IPR002110">
    <property type="entry name" value="Ankyrin_rpt"/>
</dbReference>
<reference evidence="8 9" key="1">
    <citation type="journal article" date="2013" name="PLoS ONE">
        <title>Genomic and secretomic analyses reveal unique features of the lignocellulolytic enzyme system of Penicillium decumbens.</title>
        <authorList>
            <person name="Liu G."/>
            <person name="Zhang L."/>
            <person name="Wei X."/>
            <person name="Zou G."/>
            <person name="Qin Y."/>
            <person name="Ma L."/>
            <person name="Li J."/>
            <person name="Zheng H."/>
            <person name="Wang S."/>
            <person name="Wang C."/>
            <person name="Xun L."/>
            <person name="Zhao G.-P."/>
            <person name="Zhou Z."/>
            <person name="Qu Y."/>
        </authorList>
    </citation>
    <scope>NUCLEOTIDE SEQUENCE [LARGE SCALE GENOMIC DNA]</scope>
    <source>
        <strain evidence="9">114-2 / CGMCC 5302</strain>
    </source>
</reference>
<feature type="repeat" description="ANK" evidence="5">
    <location>
        <begin position="858"/>
        <end position="890"/>
    </location>
</feature>
<dbReference type="Gene3D" id="3.40.50.300">
    <property type="entry name" value="P-loop containing nucleotide triphosphate hydrolases"/>
    <property type="match status" value="1"/>
</dbReference>
<dbReference type="InterPro" id="IPR036770">
    <property type="entry name" value="Ankyrin_rpt-contain_sf"/>
</dbReference>
<dbReference type="SUPFAM" id="SSF57850">
    <property type="entry name" value="RING/U-box"/>
    <property type="match status" value="1"/>
</dbReference>
<dbReference type="SUPFAM" id="SSF48403">
    <property type="entry name" value="Ankyrin repeat"/>
    <property type="match status" value="1"/>
</dbReference>
<dbReference type="PANTHER" id="PTHR10039:SF5">
    <property type="entry name" value="NACHT DOMAIN-CONTAINING PROTEIN"/>
    <property type="match status" value="1"/>
</dbReference>
<dbReference type="Proteomes" id="UP000019376">
    <property type="component" value="Unassembled WGS sequence"/>
</dbReference>
<evidence type="ECO:0000256" key="6">
    <source>
        <dbReference type="SAM" id="MobiDB-lite"/>
    </source>
</evidence>
<dbReference type="PROSITE" id="PS50297">
    <property type="entry name" value="ANK_REP_REGION"/>
    <property type="match status" value="5"/>
</dbReference>
<keyword evidence="4" id="KW-0862">Zinc</keyword>
<dbReference type="InterPro" id="IPR007111">
    <property type="entry name" value="NACHT_NTPase"/>
</dbReference>
<gene>
    <name evidence="8" type="ORF">PDE_04765</name>
</gene>
<dbReference type="Pfam" id="PF12796">
    <property type="entry name" value="Ank_2"/>
    <property type="match status" value="3"/>
</dbReference>
<feature type="repeat" description="ANK" evidence="5">
    <location>
        <begin position="759"/>
        <end position="791"/>
    </location>
</feature>
<dbReference type="HOGENOM" id="CLU_000288_34_14_1"/>
<dbReference type="AlphaFoldDB" id="S7ZGL7"/>
<dbReference type="Gene3D" id="1.25.40.20">
    <property type="entry name" value="Ankyrin repeat-containing domain"/>
    <property type="match status" value="1"/>
</dbReference>
<dbReference type="InterPro" id="IPR027417">
    <property type="entry name" value="P-loop_NTPase"/>
</dbReference>
<dbReference type="SUPFAM" id="SSF52540">
    <property type="entry name" value="P-loop containing nucleoside triphosphate hydrolases"/>
    <property type="match status" value="1"/>
</dbReference>
<feature type="region of interest" description="Disordered" evidence="6">
    <location>
        <begin position="1"/>
        <end position="39"/>
    </location>
</feature>
<organism evidence="8 9">
    <name type="scientific">Penicillium oxalicum (strain 114-2 / CGMCC 5302)</name>
    <name type="common">Penicillium decumbens</name>
    <dbReference type="NCBI Taxonomy" id="933388"/>
    <lineage>
        <taxon>Eukaryota</taxon>
        <taxon>Fungi</taxon>
        <taxon>Dikarya</taxon>
        <taxon>Ascomycota</taxon>
        <taxon>Pezizomycotina</taxon>
        <taxon>Eurotiomycetes</taxon>
        <taxon>Eurotiomycetidae</taxon>
        <taxon>Eurotiales</taxon>
        <taxon>Aspergillaceae</taxon>
        <taxon>Penicillium</taxon>
    </lineage>
</organism>
<accession>S7ZGL7</accession>
<dbReference type="GO" id="GO:0008270">
    <property type="term" value="F:zinc ion binding"/>
    <property type="evidence" value="ECO:0007669"/>
    <property type="project" value="UniProtKB-KW"/>
</dbReference>
<dbReference type="InterPro" id="IPR056884">
    <property type="entry name" value="NPHP3-like_N"/>
</dbReference>
<dbReference type="PhylomeDB" id="S7ZGL7"/>
<dbReference type="OrthoDB" id="194358at2759"/>
<name>S7ZGL7_PENO1</name>
<evidence type="ECO:0000313" key="8">
    <source>
        <dbReference type="EMBL" id="EPS29815.1"/>
    </source>
</evidence>
<keyword evidence="2" id="KW-0677">Repeat</keyword>
<feature type="repeat" description="ANK" evidence="5">
    <location>
        <begin position="654"/>
        <end position="686"/>
    </location>
</feature>
<protein>
    <recommendedName>
        <fullName evidence="7">NACHT domain-containing protein</fullName>
    </recommendedName>
</protein>
<keyword evidence="3" id="KW-0863">Zinc-finger</keyword>
<dbReference type="PROSITE" id="PS50837">
    <property type="entry name" value="NACHT"/>
    <property type="match status" value="1"/>
</dbReference>
<evidence type="ECO:0000256" key="3">
    <source>
        <dbReference type="ARBA" id="ARBA00022771"/>
    </source>
</evidence>
<dbReference type="PRINTS" id="PR01415">
    <property type="entry name" value="ANKYRIN"/>
</dbReference>
<keyword evidence="1" id="KW-0479">Metal-binding</keyword>
<dbReference type="PROSITE" id="PS01357">
    <property type="entry name" value="ZF_ZZ_1"/>
    <property type="match status" value="1"/>
</dbReference>
<dbReference type="Pfam" id="PF13637">
    <property type="entry name" value="Ank_4"/>
    <property type="match status" value="1"/>
</dbReference>
<evidence type="ECO:0000256" key="1">
    <source>
        <dbReference type="ARBA" id="ARBA00022723"/>
    </source>
</evidence>
<dbReference type="eggNOG" id="KOG4177">
    <property type="taxonomic scope" value="Eukaryota"/>
</dbReference>
<keyword evidence="9" id="KW-1185">Reference proteome</keyword>
<dbReference type="SMART" id="SM00248">
    <property type="entry name" value="ANK"/>
    <property type="match status" value="9"/>
</dbReference>
<dbReference type="STRING" id="933388.S7ZGL7"/>
<evidence type="ECO:0000256" key="5">
    <source>
        <dbReference type="PROSITE-ProRule" id="PRU00023"/>
    </source>
</evidence>
<dbReference type="PROSITE" id="PS50088">
    <property type="entry name" value="ANK_REPEAT"/>
    <property type="match status" value="5"/>
</dbReference>
<evidence type="ECO:0000259" key="7">
    <source>
        <dbReference type="PROSITE" id="PS50837"/>
    </source>
</evidence>